<name>A0ABT5KET3_9BURK</name>
<accession>A0ABT5KET3</accession>
<organism evidence="1 2">
    <name type="scientific">Roseateles albus</name>
    <dbReference type="NCBI Taxonomy" id="2987525"/>
    <lineage>
        <taxon>Bacteria</taxon>
        <taxon>Pseudomonadati</taxon>
        <taxon>Pseudomonadota</taxon>
        <taxon>Betaproteobacteria</taxon>
        <taxon>Burkholderiales</taxon>
        <taxon>Sphaerotilaceae</taxon>
        <taxon>Roseateles</taxon>
    </lineage>
</organism>
<reference evidence="1 2" key="1">
    <citation type="submission" date="2022-10" db="EMBL/GenBank/DDBJ databases">
        <title>Paucibacter sp. hw1 Genome sequencing.</title>
        <authorList>
            <person name="Park S."/>
        </authorList>
    </citation>
    <scope>NUCLEOTIDE SEQUENCE [LARGE SCALE GENOMIC DNA]</scope>
    <source>
        <strain evidence="2">hw1</strain>
    </source>
</reference>
<comment type="caution">
    <text evidence="1">The sequence shown here is derived from an EMBL/GenBank/DDBJ whole genome shotgun (WGS) entry which is preliminary data.</text>
</comment>
<dbReference type="EMBL" id="JAQQXT010000006">
    <property type="protein sequence ID" value="MDC8772330.1"/>
    <property type="molecule type" value="Genomic_DNA"/>
</dbReference>
<gene>
    <name evidence="1" type="ORF">PRZ03_12170</name>
</gene>
<keyword evidence="2" id="KW-1185">Reference proteome</keyword>
<sequence>MAKQLQRRQQPVDLVFVLAARMQVADGVQRRQSIAVYLLMWQLPDQAGPSAAQDATP</sequence>
<evidence type="ECO:0000313" key="1">
    <source>
        <dbReference type="EMBL" id="MDC8772330.1"/>
    </source>
</evidence>
<dbReference type="Proteomes" id="UP001221189">
    <property type="component" value="Unassembled WGS sequence"/>
</dbReference>
<evidence type="ECO:0000313" key="2">
    <source>
        <dbReference type="Proteomes" id="UP001221189"/>
    </source>
</evidence>
<proteinExistence type="predicted"/>
<protein>
    <submittedName>
        <fullName evidence="1">Uncharacterized protein</fullName>
    </submittedName>
</protein>